<dbReference type="SUPFAM" id="SSF52172">
    <property type="entry name" value="CheY-like"/>
    <property type="match status" value="1"/>
</dbReference>
<evidence type="ECO:0000313" key="6">
    <source>
        <dbReference type="EMBL" id="UXN71143.1"/>
    </source>
</evidence>
<gene>
    <name evidence="6" type="ORF">N8A98_08145</name>
</gene>
<dbReference type="InterPro" id="IPR001789">
    <property type="entry name" value="Sig_transdc_resp-reg_receiver"/>
</dbReference>
<dbReference type="EMBL" id="CP104965">
    <property type="protein sequence ID" value="UXN71143.1"/>
    <property type="molecule type" value="Genomic_DNA"/>
</dbReference>
<accession>A0ABY6CM86</accession>
<evidence type="ECO:0000259" key="5">
    <source>
        <dbReference type="PROSITE" id="PS50110"/>
    </source>
</evidence>
<evidence type="ECO:0000256" key="2">
    <source>
        <dbReference type="ARBA" id="ARBA00023015"/>
    </source>
</evidence>
<protein>
    <submittedName>
        <fullName evidence="6">Response regulator</fullName>
    </submittedName>
</protein>
<dbReference type="InterPro" id="IPR050595">
    <property type="entry name" value="Bact_response_regulator"/>
</dbReference>
<keyword evidence="1 4" id="KW-0597">Phosphoprotein</keyword>
<evidence type="ECO:0000256" key="3">
    <source>
        <dbReference type="ARBA" id="ARBA00023163"/>
    </source>
</evidence>
<evidence type="ECO:0000256" key="4">
    <source>
        <dbReference type="PROSITE-ProRule" id="PRU00169"/>
    </source>
</evidence>
<reference evidence="6 7" key="1">
    <citation type="submission" date="2022-09" db="EMBL/GenBank/DDBJ databases">
        <title>Interaction between co-microsymbionts with complementary sets of symbiotic genes in legume-rhizobium systems.</title>
        <authorList>
            <person name="Safronova V."/>
            <person name="Sazanova A."/>
            <person name="Afonin A."/>
            <person name="Chirak E."/>
        </authorList>
    </citation>
    <scope>NUCLEOTIDE SEQUENCE [LARGE SCALE GENOMIC DNA]</scope>
    <source>
        <strain evidence="6 7">A18/4-1</strain>
    </source>
</reference>
<dbReference type="Proteomes" id="UP001061862">
    <property type="component" value="Chromosome"/>
</dbReference>
<keyword evidence="2" id="KW-0805">Transcription regulation</keyword>
<dbReference type="PANTHER" id="PTHR44591">
    <property type="entry name" value="STRESS RESPONSE REGULATOR PROTEIN 1"/>
    <property type="match status" value="1"/>
</dbReference>
<evidence type="ECO:0000313" key="7">
    <source>
        <dbReference type="Proteomes" id="UP001061862"/>
    </source>
</evidence>
<feature type="modified residue" description="4-aspartylphosphate" evidence="4">
    <location>
        <position position="55"/>
    </location>
</feature>
<feature type="domain" description="Response regulatory" evidence="5">
    <location>
        <begin position="5"/>
        <end position="115"/>
    </location>
</feature>
<evidence type="ECO:0000256" key="1">
    <source>
        <dbReference type="ARBA" id="ARBA00022553"/>
    </source>
</evidence>
<dbReference type="SMART" id="SM00448">
    <property type="entry name" value="REC"/>
    <property type="match status" value="1"/>
</dbReference>
<organism evidence="6 7">
    <name type="scientific">Devosia neptuniae</name>
    <dbReference type="NCBI Taxonomy" id="191302"/>
    <lineage>
        <taxon>Bacteria</taxon>
        <taxon>Pseudomonadati</taxon>
        <taxon>Pseudomonadota</taxon>
        <taxon>Alphaproteobacteria</taxon>
        <taxon>Hyphomicrobiales</taxon>
        <taxon>Devosiaceae</taxon>
        <taxon>Devosia</taxon>
    </lineage>
</organism>
<dbReference type="PROSITE" id="PS50110">
    <property type="entry name" value="RESPONSE_REGULATORY"/>
    <property type="match status" value="1"/>
</dbReference>
<keyword evidence="7" id="KW-1185">Reference proteome</keyword>
<dbReference type="Gene3D" id="3.40.50.2300">
    <property type="match status" value="1"/>
</dbReference>
<dbReference type="RefSeq" id="WP_262170555.1">
    <property type="nucleotide sequence ID" value="NZ_CP104965.1"/>
</dbReference>
<proteinExistence type="predicted"/>
<dbReference type="PANTHER" id="PTHR44591:SF3">
    <property type="entry name" value="RESPONSE REGULATORY DOMAIN-CONTAINING PROTEIN"/>
    <property type="match status" value="1"/>
</dbReference>
<name>A0ABY6CM86_9HYPH</name>
<sequence length="120" mass="12686">MASYRVLIVEDEWLIARDYVSILGAAGHVPVGPAASVIAAEALLDNEQVDIALLDYKLGAGTSATLVQRLNQAGIPFIVSTGHAKADLPEEFSSGALVAKPVDPRNLAATIERLLQARHT</sequence>
<keyword evidence="3" id="KW-0804">Transcription</keyword>
<dbReference type="Pfam" id="PF00072">
    <property type="entry name" value="Response_reg"/>
    <property type="match status" value="1"/>
</dbReference>
<dbReference type="InterPro" id="IPR011006">
    <property type="entry name" value="CheY-like_superfamily"/>
</dbReference>